<dbReference type="SUPFAM" id="SSF48403">
    <property type="entry name" value="Ankyrin repeat"/>
    <property type="match status" value="1"/>
</dbReference>
<dbReference type="PROSITE" id="PS50088">
    <property type="entry name" value="ANK_REPEAT"/>
    <property type="match status" value="4"/>
</dbReference>
<dbReference type="AlphaFoldDB" id="A0A0Q3RLL9"/>
<feature type="repeat" description="ANK" evidence="1">
    <location>
        <begin position="165"/>
        <end position="197"/>
    </location>
</feature>
<feature type="region of interest" description="Disordered" evidence="2">
    <location>
        <begin position="1"/>
        <end position="29"/>
    </location>
</feature>
<dbReference type="Proteomes" id="UP000008810">
    <property type="component" value="Chromosome 1"/>
</dbReference>
<dbReference type="InterPro" id="IPR036770">
    <property type="entry name" value="Ankyrin_rpt-contain_sf"/>
</dbReference>
<proteinExistence type="predicted"/>
<gene>
    <name evidence="3" type="ORF">BRADI_1g12543v3</name>
</gene>
<dbReference type="EnsemblPlants" id="KQK13794">
    <property type="protein sequence ID" value="KQK13794"/>
    <property type="gene ID" value="BRADI_1g12543v3"/>
</dbReference>
<reference evidence="4" key="3">
    <citation type="submission" date="2018-08" db="UniProtKB">
        <authorList>
            <consortium name="EnsemblPlants"/>
        </authorList>
    </citation>
    <scope>IDENTIFICATION</scope>
    <source>
        <strain evidence="4">cv. Bd21</strain>
    </source>
</reference>
<feature type="compositionally biased region" description="Gly residues" evidence="2">
    <location>
        <begin position="9"/>
        <end position="18"/>
    </location>
</feature>
<dbReference type="PANTHER" id="PTHR46224:SF58">
    <property type="match status" value="1"/>
</dbReference>
<dbReference type="STRING" id="15368.A0A0Q3RLL9"/>
<feature type="region of interest" description="Disordered" evidence="2">
    <location>
        <begin position="300"/>
        <end position="330"/>
    </location>
</feature>
<accession>A0A0Q3RLL9</accession>
<dbReference type="PRINTS" id="PR01415">
    <property type="entry name" value="ANKYRIN"/>
</dbReference>
<dbReference type="Pfam" id="PF12796">
    <property type="entry name" value="Ank_2"/>
    <property type="match status" value="1"/>
</dbReference>
<evidence type="ECO:0000313" key="3">
    <source>
        <dbReference type="EMBL" id="KQK13794.2"/>
    </source>
</evidence>
<evidence type="ECO:0000256" key="2">
    <source>
        <dbReference type="SAM" id="MobiDB-lite"/>
    </source>
</evidence>
<name>A0A0Q3RLL9_BRADI</name>
<sequence length="330" mass="34984">MARGRRNRGGGGGAGGGGRRGRGTVSTDDIQRVAETVREAAARHGIQITDMGTGGWSPQMQFLLACEDGDIDRLKVVVDNMDEDDRESLASVRMGGSGPLHSAASSGNVEMCKYLVEQLGFHVDSDADNHDSGVTPLYCAAMEGKVVTAKYFLDKGADPNNKDSKGLAPLHEAAAAGYDAITRLLLSNGADVDVSSPEGTPLVVAAAHGKFSVMKILLEHHADPNKVSWKFGTPLTTTLYATSERMDEPTCLKCMKLLVKAGADVNCTIPETPLVIATSRGLTKCAEYLLEVCTKANGPVNDDNTTDKDRKARLKSSGAKAVERKDYATA</sequence>
<dbReference type="PANTHER" id="PTHR46224">
    <property type="entry name" value="ANKYRIN REPEAT FAMILY PROTEIN"/>
    <property type="match status" value="1"/>
</dbReference>
<dbReference type="PROSITE" id="PS50297">
    <property type="entry name" value="ANK_REP_REGION"/>
    <property type="match status" value="4"/>
</dbReference>
<reference evidence="3 4" key="1">
    <citation type="journal article" date="2010" name="Nature">
        <title>Genome sequencing and analysis of the model grass Brachypodium distachyon.</title>
        <authorList>
            <consortium name="International Brachypodium Initiative"/>
        </authorList>
    </citation>
    <scope>NUCLEOTIDE SEQUENCE [LARGE SCALE GENOMIC DNA]</scope>
    <source>
        <strain evidence="3 4">Bd21</strain>
    </source>
</reference>
<dbReference type="Pfam" id="PF00023">
    <property type="entry name" value="Ank"/>
    <property type="match status" value="2"/>
</dbReference>
<feature type="repeat" description="ANK" evidence="1">
    <location>
        <begin position="197"/>
        <end position="229"/>
    </location>
</feature>
<keyword evidence="5" id="KW-1185">Reference proteome</keyword>
<organism evidence="3">
    <name type="scientific">Brachypodium distachyon</name>
    <name type="common">Purple false brome</name>
    <name type="synonym">Trachynia distachya</name>
    <dbReference type="NCBI Taxonomy" id="15368"/>
    <lineage>
        <taxon>Eukaryota</taxon>
        <taxon>Viridiplantae</taxon>
        <taxon>Streptophyta</taxon>
        <taxon>Embryophyta</taxon>
        <taxon>Tracheophyta</taxon>
        <taxon>Spermatophyta</taxon>
        <taxon>Magnoliopsida</taxon>
        <taxon>Liliopsida</taxon>
        <taxon>Poales</taxon>
        <taxon>Poaceae</taxon>
        <taxon>BOP clade</taxon>
        <taxon>Pooideae</taxon>
        <taxon>Stipodae</taxon>
        <taxon>Brachypodieae</taxon>
        <taxon>Brachypodium</taxon>
    </lineage>
</organism>
<dbReference type="InterPro" id="IPR002110">
    <property type="entry name" value="Ankyrin_rpt"/>
</dbReference>
<dbReference type="SMART" id="SM00248">
    <property type="entry name" value="ANK"/>
    <property type="match status" value="6"/>
</dbReference>
<evidence type="ECO:0000313" key="4">
    <source>
        <dbReference type="EnsemblPlants" id="KQK13794"/>
    </source>
</evidence>
<evidence type="ECO:0000313" key="5">
    <source>
        <dbReference type="Proteomes" id="UP000008810"/>
    </source>
</evidence>
<evidence type="ECO:0000256" key="1">
    <source>
        <dbReference type="PROSITE-ProRule" id="PRU00023"/>
    </source>
</evidence>
<protein>
    <submittedName>
        <fullName evidence="3 4">Uncharacterized protein</fullName>
    </submittedName>
</protein>
<feature type="repeat" description="ANK" evidence="1">
    <location>
        <begin position="132"/>
        <end position="164"/>
    </location>
</feature>
<dbReference type="EMBL" id="CM000880">
    <property type="protein sequence ID" value="KQK13794.2"/>
    <property type="molecule type" value="Genomic_DNA"/>
</dbReference>
<dbReference type="Gene3D" id="1.25.40.20">
    <property type="entry name" value="Ankyrin repeat-containing domain"/>
    <property type="match status" value="3"/>
</dbReference>
<dbReference type="InterPro" id="IPR051616">
    <property type="entry name" value="Cul2-RING_E3_ligase_SR"/>
</dbReference>
<dbReference type="OrthoDB" id="627565at2759"/>
<dbReference type="Gramene" id="KQK13794">
    <property type="protein sequence ID" value="KQK13794"/>
    <property type="gene ID" value="BRADI_1g12543v3"/>
</dbReference>
<keyword evidence="1" id="KW-0040">ANK repeat</keyword>
<dbReference type="InParanoid" id="A0A0Q3RLL9"/>
<feature type="compositionally biased region" description="Basic and acidic residues" evidence="2">
    <location>
        <begin position="321"/>
        <end position="330"/>
    </location>
</feature>
<feature type="repeat" description="ANK" evidence="1">
    <location>
        <begin position="95"/>
        <end position="117"/>
    </location>
</feature>
<reference evidence="3" key="2">
    <citation type="submission" date="2017-06" db="EMBL/GenBank/DDBJ databases">
        <title>WGS assembly of Brachypodium distachyon.</title>
        <authorList>
            <consortium name="The International Brachypodium Initiative"/>
            <person name="Lucas S."/>
            <person name="Harmon-Smith M."/>
            <person name="Lail K."/>
            <person name="Tice H."/>
            <person name="Grimwood J."/>
            <person name="Bruce D."/>
            <person name="Barry K."/>
            <person name="Shu S."/>
            <person name="Lindquist E."/>
            <person name="Wang M."/>
            <person name="Pitluck S."/>
            <person name="Vogel J.P."/>
            <person name="Garvin D.F."/>
            <person name="Mockler T.C."/>
            <person name="Schmutz J."/>
            <person name="Rokhsar D."/>
            <person name="Bevan M.W."/>
        </authorList>
    </citation>
    <scope>NUCLEOTIDE SEQUENCE</scope>
    <source>
        <strain evidence="3">Bd21</strain>
    </source>
</reference>